<dbReference type="CDD" id="cd00130">
    <property type="entry name" value="PAS"/>
    <property type="match status" value="1"/>
</dbReference>
<dbReference type="OrthoDB" id="9765776at2"/>
<evidence type="ECO:0000256" key="9">
    <source>
        <dbReference type="ARBA" id="ARBA00029447"/>
    </source>
</evidence>
<evidence type="ECO:0000256" key="6">
    <source>
        <dbReference type="ARBA" id="ARBA00022692"/>
    </source>
</evidence>
<reference evidence="17 18" key="1">
    <citation type="submission" date="2018-01" db="EMBL/GenBank/DDBJ databases">
        <title>Draft genome sequence of Paucibacter aquatile CR182 isolated from freshwater of the Nakdong River.</title>
        <authorList>
            <person name="Choi A."/>
            <person name="Chung E.J."/>
        </authorList>
    </citation>
    <scope>NUCLEOTIDE SEQUENCE [LARGE SCALE GENOMIC DNA]</scope>
    <source>
        <strain evidence="17 18">CR182</strain>
    </source>
</reference>
<dbReference type="InterPro" id="IPR013655">
    <property type="entry name" value="PAS_fold_3"/>
</dbReference>
<evidence type="ECO:0000256" key="7">
    <source>
        <dbReference type="ARBA" id="ARBA00022989"/>
    </source>
</evidence>
<dbReference type="Gene3D" id="6.10.340.10">
    <property type="match status" value="1"/>
</dbReference>
<dbReference type="PRINTS" id="PR00260">
    <property type="entry name" value="CHEMTRNSDUCR"/>
</dbReference>
<evidence type="ECO:0000313" key="17">
    <source>
        <dbReference type="EMBL" id="PND40064.1"/>
    </source>
</evidence>
<organism evidence="17 18">
    <name type="scientific">Kinneretia aquatilis</name>
    <dbReference type="NCBI Taxonomy" id="2070761"/>
    <lineage>
        <taxon>Bacteria</taxon>
        <taxon>Pseudomonadati</taxon>
        <taxon>Pseudomonadota</taxon>
        <taxon>Betaproteobacteria</taxon>
        <taxon>Burkholderiales</taxon>
        <taxon>Sphaerotilaceae</taxon>
        <taxon>Roseateles</taxon>
    </lineage>
</organism>
<feature type="region of interest" description="Disordered" evidence="12">
    <location>
        <begin position="812"/>
        <end position="898"/>
    </location>
</feature>
<feature type="compositionally biased region" description="Polar residues" evidence="12">
    <location>
        <begin position="830"/>
        <end position="841"/>
    </location>
</feature>
<evidence type="ECO:0000256" key="1">
    <source>
        <dbReference type="ARBA" id="ARBA00004429"/>
    </source>
</evidence>
<evidence type="ECO:0000256" key="2">
    <source>
        <dbReference type="ARBA" id="ARBA00022475"/>
    </source>
</evidence>
<feature type="domain" description="PAS" evidence="15">
    <location>
        <begin position="405"/>
        <end position="447"/>
    </location>
</feature>
<feature type="compositionally biased region" description="Basic and acidic residues" evidence="12">
    <location>
        <begin position="877"/>
        <end position="898"/>
    </location>
</feature>
<feature type="compositionally biased region" description="Low complexity" evidence="12">
    <location>
        <begin position="591"/>
        <end position="607"/>
    </location>
</feature>
<comment type="similarity">
    <text evidence="9">Belongs to the methyl-accepting chemotaxis (MCP) protein family.</text>
</comment>
<evidence type="ECO:0000256" key="13">
    <source>
        <dbReference type="SAM" id="Phobius"/>
    </source>
</evidence>
<evidence type="ECO:0000256" key="11">
    <source>
        <dbReference type="SAM" id="Coils"/>
    </source>
</evidence>
<evidence type="ECO:0000256" key="5">
    <source>
        <dbReference type="ARBA" id="ARBA00022519"/>
    </source>
</evidence>
<feature type="compositionally biased region" description="Polar residues" evidence="12">
    <location>
        <begin position="852"/>
        <end position="862"/>
    </location>
</feature>
<keyword evidence="5" id="KW-0997">Cell inner membrane</keyword>
<dbReference type="InterPro" id="IPR004090">
    <property type="entry name" value="Chemotax_Me-accpt_rcpt"/>
</dbReference>
<keyword evidence="10" id="KW-0807">Transducer</keyword>
<feature type="domain" description="HAMP" evidence="16">
    <location>
        <begin position="539"/>
        <end position="574"/>
    </location>
</feature>
<feature type="domain" description="Methyl-accepting transducer" evidence="14">
    <location>
        <begin position="579"/>
        <end position="794"/>
    </location>
</feature>
<dbReference type="InterPro" id="IPR003660">
    <property type="entry name" value="HAMP_dom"/>
</dbReference>
<dbReference type="SMART" id="SM00304">
    <property type="entry name" value="HAMP"/>
    <property type="match status" value="2"/>
</dbReference>
<evidence type="ECO:0000256" key="10">
    <source>
        <dbReference type="PROSITE-ProRule" id="PRU00284"/>
    </source>
</evidence>
<dbReference type="PROSITE" id="PS50112">
    <property type="entry name" value="PAS"/>
    <property type="match status" value="2"/>
</dbReference>
<dbReference type="NCBIfam" id="TIGR00229">
    <property type="entry name" value="sensory_box"/>
    <property type="match status" value="1"/>
</dbReference>
<dbReference type="PROSITE" id="PS50885">
    <property type="entry name" value="HAMP"/>
    <property type="match status" value="2"/>
</dbReference>
<keyword evidence="2" id="KW-1003">Cell membrane</keyword>
<dbReference type="AlphaFoldDB" id="A0A2N8L2Y6"/>
<dbReference type="InterPro" id="IPR000014">
    <property type="entry name" value="PAS"/>
</dbReference>
<feature type="domain" description="PAS" evidence="15">
    <location>
        <begin position="25"/>
        <end position="76"/>
    </location>
</feature>
<feature type="coiled-coil region" evidence="11">
    <location>
        <begin position="783"/>
        <end position="810"/>
    </location>
</feature>
<dbReference type="InterPro" id="IPR051310">
    <property type="entry name" value="MCP_chemotaxis"/>
</dbReference>
<dbReference type="SMART" id="SM00283">
    <property type="entry name" value="MA"/>
    <property type="match status" value="1"/>
</dbReference>
<evidence type="ECO:0000259" key="16">
    <source>
        <dbReference type="PROSITE" id="PS50885"/>
    </source>
</evidence>
<dbReference type="Proteomes" id="UP000235916">
    <property type="component" value="Unassembled WGS sequence"/>
</dbReference>
<keyword evidence="7 13" id="KW-1133">Transmembrane helix</keyword>
<accession>A0A2N8L2Y6</accession>
<dbReference type="InterPro" id="IPR004089">
    <property type="entry name" value="MCPsignal_dom"/>
</dbReference>
<dbReference type="Gene3D" id="1.10.287.950">
    <property type="entry name" value="Methyl-accepting chemotaxis protein"/>
    <property type="match status" value="1"/>
</dbReference>
<feature type="domain" description="HAMP" evidence="16">
    <location>
        <begin position="215"/>
        <end position="267"/>
    </location>
</feature>
<keyword evidence="18" id="KW-1185">Reference proteome</keyword>
<evidence type="ECO:0000256" key="3">
    <source>
        <dbReference type="ARBA" id="ARBA00022481"/>
    </source>
</evidence>
<dbReference type="Gene3D" id="3.30.450.20">
    <property type="entry name" value="PAS domain"/>
    <property type="match status" value="3"/>
</dbReference>
<evidence type="ECO:0000259" key="15">
    <source>
        <dbReference type="PROSITE" id="PS50112"/>
    </source>
</evidence>
<dbReference type="GO" id="GO:0052131">
    <property type="term" value="P:positive aerotaxis"/>
    <property type="evidence" value="ECO:0007669"/>
    <property type="project" value="UniProtKB-ARBA"/>
</dbReference>
<sequence>MRSNLPVTQTEYRLRDGMTIVSRTDLKGRITYINDDFVEASGFAETELIGQPHNLVRHPDMPEEAFQDMWNSLKSGRPWTGLVKNRCKNGDFYWVVANATPVKEGESVVGYMSVRTRPSREQIEAADALYRKFKEGSAKGWVIRDGRGVRTGLKDRALQGMNALGLPTKLLTSAVLLLAGGVGLGHALLSSRWLPASLALLPTILGLWTLWAIARRLSRTLRQAGAQFEQFGQGRFDGVVQVQGSDELASMMLALKRVQTRLGFEFADTRKRAEDAERIRQALDVAATNMMVADPGYNIVYGNASLRAMLAAAESDIRKDLPRFSAATVVGTNIDVFHKNPAHQRGMLDRLNSPHKTRLHIGGRRFDLIVNPVIAAGKRLGTVVEWKDMTAELAAAEREAELAAENARVKQALDICSTNVMIADTEGKIIYNNQSVAQMMLRNEAELRKVLPTFNARTIVGSNFDQFHRNPGHQRNLLGGLKGEYKTEITVSGLRFALTANPITDAKGVRLGTVVEWKDRTLEVGVENEIGGMVDGATQGDFTQRVPLEGKEPFFRMLGDKFNSLVETVSGTIREVRSAADQLSSASEQVSQTSQSLSHSASEQAASVEQTTASLHQMAASVQQNADSANLTDGMATKAASEAMDGGQAVSMTVDAMKQIAKKISIIDDIAYQTNLLALNAAIEAARAGEHGKGFAVVAAEVRKLAERSQVAAQEIGSLASTSVSLAEKAGSLLSDMVPSIQKTSELVQEISAASGEQSAGVGQITKAMNHLSNTTQQTASASEQLSATAEELSAQAAQLQEQMAFFKLADDAVSPSPEHGKATRPRPSMQRQQQFKQSARLNEMRSVTAEPPSSASANAHTASYGGEASAAPGSARDGRAAKPSRGGEVDESYFKRF</sequence>
<evidence type="ECO:0000256" key="12">
    <source>
        <dbReference type="SAM" id="MobiDB-lite"/>
    </source>
</evidence>
<dbReference type="GO" id="GO:0007165">
    <property type="term" value="P:signal transduction"/>
    <property type="evidence" value="ECO:0007669"/>
    <property type="project" value="UniProtKB-KW"/>
</dbReference>
<evidence type="ECO:0000259" key="14">
    <source>
        <dbReference type="PROSITE" id="PS50111"/>
    </source>
</evidence>
<feature type="transmembrane region" description="Helical" evidence="13">
    <location>
        <begin position="195"/>
        <end position="214"/>
    </location>
</feature>
<dbReference type="Pfam" id="PF08447">
    <property type="entry name" value="PAS_3"/>
    <property type="match status" value="1"/>
</dbReference>
<proteinExistence type="inferred from homology"/>
<comment type="subcellular location">
    <subcellularLocation>
        <location evidence="1">Cell inner membrane</location>
        <topology evidence="1">Multi-pass membrane protein</topology>
    </subcellularLocation>
</comment>
<dbReference type="SMART" id="SM00091">
    <property type="entry name" value="PAS"/>
    <property type="match status" value="2"/>
</dbReference>
<feature type="transmembrane region" description="Helical" evidence="13">
    <location>
        <begin position="170"/>
        <end position="189"/>
    </location>
</feature>
<dbReference type="Pfam" id="PF13188">
    <property type="entry name" value="PAS_8"/>
    <property type="match status" value="1"/>
</dbReference>
<keyword evidence="8 13" id="KW-0472">Membrane</keyword>
<feature type="region of interest" description="Disordered" evidence="12">
    <location>
        <begin position="584"/>
        <end position="610"/>
    </location>
</feature>
<evidence type="ECO:0000313" key="18">
    <source>
        <dbReference type="Proteomes" id="UP000235916"/>
    </source>
</evidence>
<keyword evidence="11" id="KW-0175">Coiled coil</keyword>
<dbReference type="InterPro" id="IPR035965">
    <property type="entry name" value="PAS-like_dom_sf"/>
</dbReference>
<keyword evidence="3" id="KW-0488">Methylation</keyword>
<dbReference type="FunFam" id="3.30.450.20:FF:000046">
    <property type="entry name" value="Aerotaxis sensor receptor"/>
    <property type="match status" value="1"/>
</dbReference>
<dbReference type="PROSITE" id="PS50111">
    <property type="entry name" value="CHEMOTAXIS_TRANSDUC_2"/>
    <property type="match status" value="1"/>
</dbReference>
<gene>
    <name evidence="17" type="ORF">C1O66_01320</name>
</gene>
<protein>
    <submittedName>
        <fullName evidence="17">Methyl-accepting chemotaxis protein</fullName>
    </submittedName>
</protein>
<dbReference type="PANTHER" id="PTHR43531">
    <property type="entry name" value="PROTEIN ICFG"/>
    <property type="match status" value="1"/>
</dbReference>
<dbReference type="FunFam" id="1.10.287.950:FF:000001">
    <property type="entry name" value="Methyl-accepting chemotaxis sensory transducer"/>
    <property type="match status" value="1"/>
</dbReference>
<dbReference type="EMBL" id="POSP01000001">
    <property type="protein sequence ID" value="PND40064.1"/>
    <property type="molecule type" value="Genomic_DNA"/>
</dbReference>
<dbReference type="PANTHER" id="PTHR43531:SF11">
    <property type="entry name" value="METHYL-ACCEPTING CHEMOTAXIS PROTEIN 3"/>
    <property type="match status" value="1"/>
</dbReference>
<keyword evidence="4" id="KW-0145">Chemotaxis</keyword>
<dbReference type="SUPFAM" id="SSF58104">
    <property type="entry name" value="Methyl-accepting chemotaxis protein (MCP) signaling domain"/>
    <property type="match status" value="1"/>
</dbReference>
<comment type="caution">
    <text evidence="17">The sequence shown here is derived from an EMBL/GenBank/DDBJ whole genome shotgun (WGS) entry which is preliminary data.</text>
</comment>
<dbReference type="FunFam" id="3.30.450.20:FF:000075">
    <property type="entry name" value="Methyl-accepting chemotaxis protein"/>
    <property type="match status" value="2"/>
</dbReference>
<keyword evidence="6 13" id="KW-0812">Transmembrane</keyword>
<evidence type="ECO:0000256" key="8">
    <source>
        <dbReference type="ARBA" id="ARBA00023136"/>
    </source>
</evidence>
<evidence type="ECO:0000256" key="4">
    <source>
        <dbReference type="ARBA" id="ARBA00022500"/>
    </source>
</evidence>
<dbReference type="SUPFAM" id="SSF55785">
    <property type="entry name" value="PYP-like sensor domain (PAS domain)"/>
    <property type="match status" value="1"/>
</dbReference>
<dbReference type="GO" id="GO:0005886">
    <property type="term" value="C:plasma membrane"/>
    <property type="evidence" value="ECO:0007669"/>
    <property type="project" value="UniProtKB-SubCell"/>
</dbReference>
<name>A0A2N8L2Y6_9BURK</name>
<dbReference type="CDD" id="cd11386">
    <property type="entry name" value="MCP_signal"/>
    <property type="match status" value="1"/>
</dbReference>
<dbReference type="Pfam" id="PF00015">
    <property type="entry name" value="MCPsignal"/>
    <property type="match status" value="1"/>
</dbReference>
<dbReference type="GO" id="GO:0004888">
    <property type="term" value="F:transmembrane signaling receptor activity"/>
    <property type="evidence" value="ECO:0007669"/>
    <property type="project" value="InterPro"/>
</dbReference>